<name>A0ABR3AT16_PHYBL</name>
<evidence type="ECO:0000313" key="2">
    <source>
        <dbReference type="EMBL" id="KAL0081858.1"/>
    </source>
</evidence>
<sequence>MSSEYALPGAYEHHHHHNHHNNQNWPIPVSLAISSVFCPTDGLLTQPVQDHHRFPGAWVDEEERADNLRQTIATLRKETKELEKTDLIVKKSIEIVAQKRVLAHTKQKRKQSQWDWCDRPEEVHAMSVTGHEWEWEWVQ</sequence>
<dbReference type="Proteomes" id="UP001448207">
    <property type="component" value="Unassembled WGS sequence"/>
</dbReference>
<comment type="caution">
    <text evidence="2">The sequence shown here is derived from an EMBL/GenBank/DDBJ whole genome shotgun (WGS) entry which is preliminary data.</text>
</comment>
<feature type="coiled-coil region" evidence="1">
    <location>
        <begin position="58"/>
        <end position="85"/>
    </location>
</feature>
<evidence type="ECO:0000313" key="3">
    <source>
        <dbReference type="Proteomes" id="UP001448207"/>
    </source>
</evidence>
<proteinExistence type="predicted"/>
<evidence type="ECO:0000256" key="1">
    <source>
        <dbReference type="SAM" id="Coils"/>
    </source>
</evidence>
<reference evidence="2 3" key="1">
    <citation type="submission" date="2024-04" db="EMBL/GenBank/DDBJ databases">
        <title>Symmetric and asymmetric DNA N6-adenine methylation regulates different biological responses in Mucorales.</title>
        <authorList>
            <consortium name="Lawrence Berkeley National Laboratory"/>
            <person name="Lax C."/>
            <person name="Mondo S.J."/>
            <person name="Osorio-Concepcion M."/>
            <person name="Muszewska A."/>
            <person name="Corrochano-Luque M."/>
            <person name="Gutierrez G."/>
            <person name="Riley R."/>
            <person name="Lipzen A."/>
            <person name="Guo J."/>
            <person name="Hundley H."/>
            <person name="Amirebrahimi M."/>
            <person name="Ng V."/>
            <person name="Lorenzo-Gutierrez D."/>
            <person name="Binder U."/>
            <person name="Yang J."/>
            <person name="Song Y."/>
            <person name="Canovas D."/>
            <person name="Navarro E."/>
            <person name="Freitag M."/>
            <person name="Gabaldon T."/>
            <person name="Grigoriev I.V."/>
            <person name="Corrochano L.M."/>
            <person name="Nicolas F.E."/>
            <person name="Garre V."/>
        </authorList>
    </citation>
    <scope>NUCLEOTIDE SEQUENCE [LARGE SCALE GENOMIC DNA]</scope>
    <source>
        <strain evidence="2 3">L51</strain>
    </source>
</reference>
<protein>
    <recommendedName>
        <fullName evidence="4">Homeodomain-like DNA binding domain-containing transcription factor</fullName>
    </recommendedName>
</protein>
<evidence type="ECO:0008006" key="4">
    <source>
        <dbReference type="Google" id="ProtNLM"/>
    </source>
</evidence>
<gene>
    <name evidence="2" type="ORF">J3Q64DRAFT_1753815</name>
</gene>
<keyword evidence="1" id="KW-0175">Coiled coil</keyword>
<accession>A0ABR3AT16</accession>
<keyword evidence="3" id="KW-1185">Reference proteome</keyword>
<organism evidence="2 3">
    <name type="scientific">Phycomyces blakesleeanus</name>
    <dbReference type="NCBI Taxonomy" id="4837"/>
    <lineage>
        <taxon>Eukaryota</taxon>
        <taxon>Fungi</taxon>
        <taxon>Fungi incertae sedis</taxon>
        <taxon>Mucoromycota</taxon>
        <taxon>Mucoromycotina</taxon>
        <taxon>Mucoromycetes</taxon>
        <taxon>Mucorales</taxon>
        <taxon>Phycomycetaceae</taxon>
        <taxon>Phycomyces</taxon>
    </lineage>
</organism>
<dbReference type="EMBL" id="JBCLYO010000016">
    <property type="protein sequence ID" value="KAL0081858.1"/>
    <property type="molecule type" value="Genomic_DNA"/>
</dbReference>